<dbReference type="PANTHER" id="PTHR43872">
    <property type="entry name" value="MONOOXYGENASE, PUTATIVE (AFU_ORTHOLOGUE AFUA_8G02570)-RELATED"/>
    <property type="match status" value="1"/>
</dbReference>
<dbReference type="PANTHER" id="PTHR43872:SF1">
    <property type="entry name" value="MONOOXYGENASE, PUTATIVE (AFU_ORTHOLOGUE AFUA_8G02570)-RELATED"/>
    <property type="match status" value="1"/>
</dbReference>
<dbReference type="InterPro" id="IPR020946">
    <property type="entry name" value="Flavin_mOase-like"/>
</dbReference>
<protein>
    <submittedName>
        <fullName evidence="7">NAD(P)/FAD-dependent oxidoreductase</fullName>
    </submittedName>
</protein>
<accession>A0A849C4G2</accession>
<comment type="caution">
    <text evidence="7">The sequence shown here is derived from an EMBL/GenBank/DDBJ whole genome shotgun (WGS) entry which is preliminary data.</text>
</comment>
<reference evidence="7 8" key="1">
    <citation type="submission" date="2020-05" db="EMBL/GenBank/DDBJ databases">
        <title>MicrobeNet Type strains.</title>
        <authorList>
            <person name="Nicholson A.C."/>
        </authorList>
    </citation>
    <scope>NUCLEOTIDE SEQUENCE [LARGE SCALE GENOMIC DNA]</scope>
    <source>
        <strain evidence="7 8">JCM 3224</strain>
    </source>
</reference>
<dbReference type="GO" id="GO:0050660">
    <property type="term" value="F:flavin adenine dinucleotide binding"/>
    <property type="evidence" value="ECO:0007669"/>
    <property type="project" value="InterPro"/>
</dbReference>
<keyword evidence="8" id="KW-1185">Reference proteome</keyword>
<comment type="similarity">
    <text evidence="2">Belongs to the FAD-binding monooxygenase family.</text>
</comment>
<dbReference type="AlphaFoldDB" id="A0A849C4G2"/>
<evidence type="ECO:0000256" key="6">
    <source>
        <dbReference type="ARBA" id="ARBA00023033"/>
    </source>
</evidence>
<keyword evidence="5" id="KW-0560">Oxidoreductase</keyword>
<dbReference type="InterPro" id="IPR036188">
    <property type="entry name" value="FAD/NAD-bd_sf"/>
</dbReference>
<dbReference type="GO" id="GO:0050661">
    <property type="term" value="F:NADP binding"/>
    <property type="evidence" value="ECO:0007669"/>
    <property type="project" value="InterPro"/>
</dbReference>
<dbReference type="Pfam" id="PF00743">
    <property type="entry name" value="FMO-like"/>
    <property type="match status" value="1"/>
</dbReference>
<organism evidence="7 8">
    <name type="scientific">Nocardia uniformis</name>
    <dbReference type="NCBI Taxonomy" id="53432"/>
    <lineage>
        <taxon>Bacteria</taxon>
        <taxon>Bacillati</taxon>
        <taxon>Actinomycetota</taxon>
        <taxon>Actinomycetes</taxon>
        <taxon>Mycobacteriales</taxon>
        <taxon>Nocardiaceae</taxon>
        <taxon>Nocardia</taxon>
    </lineage>
</organism>
<gene>
    <name evidence="7" type="ORF">HLB23_27710</name>
</gene>
<keyword evidence="3" id="KW-0285">Flavoprotein</keyword>
<evidence type="ECO:0000256" key="2">
    <source>
        <dbReference type="ARBA" id="ARBA00010139"/>
    </source>
</evidence>
<sequence>MGRYLRTLLPHKSFTILEARADLGGTWDLFRYPGIRSDSDLHTFGYEFKPWRGEESIADGDQILSYLRETVRENRLEESIRYHHRVVGAAWSSEQALWTLRVERRDTGEQFDLTATWLVSAAGYYRYDEGYTPEFPGRQRFTGTVVHPQHWPEDLDYHGKRVVIIGSGATAVTLAPALAATAAHVTILQRTPTYILPMPKKDAIANALKRVLGVERGHALTRRMSITRDWALWAFCRKYPTAARRVIRSANAARLPEGYPVDEHFNPPYHPWDQRLCVAPDGDLFESIRRGDASIVTEQIATFTENGIRLASGRELDADIVVTATGLNLQSFGGAQLTVDGQALNPPDTVAYKGLMLSGVPNMAYVVGYTNISWTLKIGLLGEYFCRLLVHMDSHGYRVARVEVADPAMPMRPVLDGAAGYVQRAAPYLPRQGNRKPWLTSSHYRDDARFLRGHSVVDPELHFDPASDQNVAAGRAFGNEAPQ</sequence>
<dbReference type="InterPro" id="IPR051820">
    <property type="entry name" value="FAD-binding_MO"/>
</dbReference>
<name>A0A849C4G2_9NOCA</name>
<dbReference type="Proteomes" id="UP000586827">
    <property type="component" value="Unassembled WGS sequence"/>
</dbReference>
<evidence type="ECO:0000256" key="5">
    <source>
        <dbReference type="ARBA" id="ARBA00023002"/>
    </source>
</evidence>
<dbReference type="EMBL" id="JABELX010000011">
    <property type="protein sequence ID" value="NNH73593.1"/>
    <property type="molecule type" value="Genomic_DNA"/>
</dbReference>
<evidence type="ECO:0000313" key="8">
    <source>
        <dbReference type="Proteomes" id="UP000586827"/>
    </source>
</evidence>
<keyword evidence="4" id="KW-0274">FAD</keyword>
<dbReference type="SUPFAM" id="SSF51905">
    <property type="entry name" value="FAD/NAD(P)-binding domain"/>
    <property type="match status" value="1"/>
</dbReference>
<comment type="cofactor">
    <cofactor evidence="1">
        <name>FAD</name>
        <dbReference type="ChEBI" id="CHEBI:57692"/>
    </cofactor>
</comment>
<dbReference type="Gene3D" id="3.50.50.60">
    <property type="entry name" value="FAD/NAD(P)-binding domain"/>
    <property type="match status" value="2"/>
</dbReference>
<evidence type="ECO:0000313" key="7">
    <source>
        <dbReference type="EMBL" id="NNH73593.1"/>
    </source>
</evidence>
<dbReference type="GO" id="GO:0004499">
    <property type="term" value="F:N,N-dimethylaniline monooxygenase activity"/>
    <property type="evidence" value="ECO:0007669"/>
    <property type="project" value="InterPro"/>
</dbReference>
<dbReference type="RefSeq" id="WP_084521485.1">
    <property type="nucleotide sequence ID" value="NZ_JABELX010000011.1"/>
</dbReference>
<evidence type="ECO:0000256" key="1">
    <source>
        <dbReference type="ARBA" id="ARBA00001974"/>
    </source>
</evidence>
<keyword evidence="6" id="KW-0503">Monooxygenase</keyword>
<evidence type="ECO:0000256" key="4">
    <source>
        <dbReference type="ARBA" id="ARBA00022827"/>
    </source>
</evidence>
<proteinExistence type="inferred from homology"/>
<evidence type="ECO:0000256" key="3">
    <source>
        <dbReference type="ARBA" id="ARBA00022630"/>
    </source>
</evidence>